<proteinExistence type="predicted"/>
<keyword evidence="5" id="KW-1185">Reference proteome</keyword>
<dbReference type="PANTHER" id="PTHR48078:SF19">
    <property type="entry name" value="ACT DOMAIN-CONTAINING PROTEIN"/>
    <property type="match status" value="1"/>
</dbReference>
<reference evidence="4 5" key="1">
    <citation type="journal article" date="2007" name="Science">
        <title>Sea anemone genome reveals ancestral eumetazoan gene repertoire and genomic organization.</title>
        <authorList>
            <person name="Putnam N.H."/>
            <person name="Srivastava M."/>
            <person name="Hellsten U."/>
            <person name="Dirks B."/>
            <person name="Chapman J."/>
            <person name="Salamov A."/>
            <person name="Terry A."/>
            <person name="Shapiro H."/>
            <person name="Lindquist E."/>
            <person name="Kapitonov V.V."/>
            <person name="Jurka J."/>
            <person name="Genikhovich G."/>
            <person name="Grigoriev I.V."/>
            <person name="Lucas S.M."/>
            <person name="Steele R.E."/>
            <person name="Finnerty J.R."/>
            <person name="Technau U."/>
            <person name="Martindale M.Q."/>
            <person name="Rokhsar D.S."/>
        </authorList>
    </citation>
    <scope>NUCLEOTIDE SEQUENCE [LARGE SCALE GENOMIC DNA]</scope>
    <source>
        <strain evidence="5">CH2 X CH6</strain>
    </source>
</reference>
<evidence type="ECO:0000256" key="1">
    <source>
        <dbReference type="ARBA" id="ARBA00001933"/>
    </source>
</evidence>
<dbReference type="InterPro" id="IPR045865">
    <property type="entry name" value="ACT-like_dom_sf"/>
</dbReference>
<dbReference type="PhylomeDB" id="A7T1M5"/>
<dbReference type="Proteomes" id="UP000001593">
    <property type="component" value="Unassembled WGS sequence"/>
</dbReference>
<gene>
    <name evidence="4" type="ORF">NEMVEDRAFT_v1g248533</name>
</gene>
<sequence length="152" mass="17137">MEESKNSCVKKVRNLWRASNSRPLVYKTSAITTELQRHVCIPLCGGNIDPTVVGRCIERGLASDGRLVRFIITISDRPGGMARLVGVLASAGANIKDIFHERAWLRSSVFKVQCKVIVEVRDREHGQMLRTLLEKTYDDVHWNTDYTSSYTG</sequence>
<dbReference type="eggNOG" id="KOG1250">
    <property type="taxonomic scope" value="Eukaryota"/>
</dbReference>
<evidence type="ECO:0000256" key="2">
    <source>
        <dbReference type="ARBA" id="ARBA00022898"/>
    </source>
</evidence>
<evidence type="ECO:0000313" key="5">
    <source>
        <dbReference type="Proteomes" id="UP000001593"/>
    </source>
</evidence>
<evidence type="ECO:0000313" key="4">
    <source>
        <dbReference type="EMBL" id="EDO30142.1"/>
    </source>
</evidence>
<comment type="cofactor">
    <cofactor evidence="1">
        <name>pyridoxal 5'-phosphate</name>
        <dbReference type="ChEBI" id="CHEBI:597326"/>
    </cofactor>
</comment>
<dbReference type="EMBL" id="DS470126">
    <property type="protein sequence ID" value="EDO30142.1"/>
    <property type="molecule type" value="Genomic_DNA"/>
</dbReference>
<keyword evidence="2" id="KW-0663">Pyridoxal phosphate</keyword>
<dbReference type="AlphaFoldDB" id="A7T1M5"/>
<dbReference type="InterPro" id="IPR044561">
    <property type="entry name" value="ACT_ThrD-II-like"/>
</dbReference>
<accession>A7T1M5</accession>
<dbReference type="SUPFAM" id="SSF55021">
    <property type="entry name" value="ACT-like"/>
    <property type="match status" value="1"/>
</dbReference>
<name>A7T1M5_NEMVE</name>
<keyword evidence="3" id="KW-0456">Lyase</keyword>
<dbReference type="STRING" id="45351.A7T1M5"/>
<dbReference type="InterPro" id="IPR050147">
    <property type="entry name" value="Ser/Thr_Dehydratase"/>
</dbReference>
<evidence type="ECO:0008006" key="6">
    <source>
        <dbReference type="Google" id="ProtNLM"/>
    </source>
</evidence>
<dbReference type="PANTHER" id="PTHR48078">
    <property type="entry name" value="THREONINE DEHYDRATASE, MITOCHONDRIAL-RELATED"/>
    <property type="match status" value="1"/>
</dbReference>
<dbReference type="CDD" id="cd04886">
    <property type="entry name" value="ACT_ThrD-II-like"/>
    <property type="match status" value="1"/>
</dbReference>
<organism evidence="4 5">
    <name type="scientific">Nematostella vectensis</name>
    <name type="common">Starlet sea anemone</name>
    <dbReference type="NCBI Taxonomy" id="45351"/>
    <lineage>
        <taxon>Eukaryota</taxon>
        <taxon>Metazoa</taxon>
        <taxon>Cnidaria</taxon>
        <taxon>Anthozoa</taxon>
        <taxon>Hexacorallia</taxon>
        <taxon>Actiniaria</taxon>
        <taxon>Edwardsiidae</taxon>
        <taxon>Nematostella</taxon>
    </lineage>
</organism>
<dbReference type="InParanoid" id="A7T1M5"/>
<evidence type="ECO:0000256" key="3">
    <source>
        <dbReference type="ARBA" id="ARBA00023239"/>
    </source>
</evidence>
<protein>
    <recommendedName>
        <fullName evidence="6">ACT domain-containing protein</fullName>
    </recommendedName>
</protein>
<dbReference type="GO" id="GO:0016829">
    <property type="term" value="F:lyase activity"/>
    <property type="evidence" value="ECO:0007669"/>
    <property type="project" value="UniProtKB-KW"/>
</dbReference>
<dbReference type="HOGENOM" id="CLU_1724474_0_0_1"/>